<accession>A0A6J1HF63</accession>
<keyword evidence="2" id="KW-1185">Reference proteome</keyword>
<dbReference type="PANTHER" id="PTHR31170">
    <property type="entry name" value="BNAC04G53230D PROTEIN"/>
    <property type="match status" value="1"/>
</dbReference>
<keyword evidence="1" id="KW-1133">Transmembrane helix</keyword>
<reference evidence="3" key="1">
    <citation type="submission" date="2025-08" db="UniProtKB">
        <authorList>
            <consortium name="RefSeq"/>
        </authorList>
    </citation>
    <scope>IDENTIFICATION</scope>
    <source>
        <tissue evidence="3">Young leaves</tissue>
    </source>
</reference>
<keyword evidence="1" id="KW-0472">Membrane</keyword>
<dbReference type="KEGG" id="cmos:111462972"/>
<dbReference type="RefSeq" id="XP_022962573.1">
    <property type="nucleotide sequence ID" value="XM_023106805.1"/>
</dbReference>
<name>A0A6J1HF63_CUCMO</name>
<protein>
    <submittedName>
        <fullName evidence="3">UPF0481 protein At3g47200-like</fullName>
    </submittedName>
</protein>
<sequence length="449" mass="51696">MELSASSNTNEISRAEIENETGTYDPVEASINRILQQSISFCSEGVTIYKVPELLRSIKPEVYMPTTISIGPLHSDRKDLGANSFKSIFLRLFLDFTQLSVNTIVETVRNLEQRARSCYAKSMEMSRDEFVELLVLDAYFVVMHLIQSTCSHLDSPKMTDFLQFNYETSRDLMLLENQLPFFLLQSLYDLVLHSKPSLNDKSFIQIVSNYFCNNDDQELLFIDINLPLAAKVDHFLDLVRIRKPCLNGDITFTSSGIFWPPNATELHKCGVIFRTGSVIKFSDQAYEQCYIGYEDKNSMSNFAAFMQFLVQTDQDVKLLIKGGIIDNNLGSVKEVTQLFNNLGKHVYPGVNYYSFYCKTMKDYCKHRCHRWMTSLRRNYFSTPWLCASSIAAIFLLALTYTNHHSYSHWIQTNFLIGIQQLMFKLGLLNLYSNYHAIFGVIENSIYLDS</sequence>
<dbReference type="InterPro" id="IPR004158">
    <property type="entry name" value="DUF247_pln"/>
</dbReference>
<dbReference type="Pfam" id="PF03140">
    <property type="entry name" value="DUF247"/>
    <property type="match status" value="2"/>
</dbReference>
<evidence type="ECO:0000313" key="3">
    <source>
        <dbReference type="RefSeq" id="XP_022962573.1"/>
    </source>
</evidence>
<dbReference type="Proteomes" id="UP000504609">
    <property type="component" value="Unplaced"/>
</dbReference>
<dbReference type="AlphaFoldDB" id="A0A6J1HF63"/>
<dbReference type="PANTHER" id="PTHR31170:SF20">
    <property type="entry name" value="DUF247 DOMAIN PROTEIN"/>
    <property type="match status" value="1"/>
</dbReference>
<keyword evidence="1" id="KW-0812">Transmembrane</keyword>
<organism evidence="2 3">
    <name type="scientific">Cucurbita moschata</name>
    <name type="common">Winter crookneck squash</name>
    <name type="synonym">Cucurbita pepo var. moschata</name>
    <dbReference type="NCBI Taxonomy" id="3662"/>
    <lineage>
        <taxon>Eukaryota</taxon>
        <taxon>Viridiplantae</taxon>
        <taxon>Streptophyta</taxon>
        <taxon>Embryophyta</taxon>
        <taxon>Tracheophyta</taxon>
        <taxon>Spermatophyta</taxon>
        <taxon>Magnoliopsida</taxon>
        <taxon>eudicotyledons</taxon>
        <taxon>Gunneridae</taxon>
        <taxon>Pentapetalae</taxon>
        <taxon>rosids</taxon>
        <taxon>fabids</taxon>
        <taxon>Cucurbitales</taxon>
        <taxon>Cucurbitaceae</taxon>
        <taxon>Cucurbiteae</taxon>
        <taxon>Cucurbita</taxon>
    </lineage>
</organism>
<evidence type="ECO:0000256" key="1">
    <source>
        <dbReference type="SAM" id="Phobius"/>
    </source>
</evidence>
<gene>
    <name evidence="3" type="primary">LOC111462972</name>
</gene>
<feature type="transmembrane region" description="Helical" evidence="1">
    <location>
        <begin position="379"/>
        <end position="400"/>
    </location>
</feature>
<dbReference type="GeneID" id="111462972"/>
<proteinExistence type="predicted"/>
<evidence type="ECO:0000313" key="2">
    <source>
        <dbReference type="Proteomes" id="UP000504609"/>
    </source>
</evidence>